<dbReference type="PANTHER" id="PTHR21272:SF3">
    <property type="entry name" value="CATABOLIC 3-DEHYDROQUINASE"/>
    <property type="match status" value="1"/>
</dbReference>
<dbReference type="GO" id="GO:0019631">
    <property type="term" value="P:quinate catabolic process"/>
    <property type="evidence" value="ECO:0007669"/>
    <property type="project" value="TreeGrafter"/>
</dbReference>
<dbReference type="EC" id="4.2.1.10" evidence="1"/>
<keyword evidence="2 3" id="KW-0456">Lyase</keyword>
<evidence type="ECO:0000256" key="2">
    <source>
        <dbReference type="ARBA" id="ARBA00023239"/>
    </source>
</evidence>
<dbReference type="EMBL" id="CAADRN010000062">
    <property type="protein sequence ID" value="VFU12096.1"/>
    <property type="molecule type" value="Genomic_DNA"/>
</dbReference>
<sequence>MKILVLHGPNLNFLGSREPSLYGDLTLEQINRSLADLAAELGAAVECRQSNCEGQLIDHLQDAAREMNAVVFNPGAYTHYSYALRDAVAALGIPVIEVHLTNIYAREAFRRYSVIAPAAAGQISGLGLTGYLLALRAAVTLAGAGKEQGN</sequence>
<dbReference type="NCBIfam" id="NF003806">
    <property type="entry name" value="PRK05395.1-3"/>
    <property type="match status" value="1"/>
</dbReference>
<dbReference type="NCBIfam" id="TIGR01088">
    <property type="entry name" value="aroQ"/>
    <property type="match status" value="1"/>
</dbReference>
<dbReference type="PROSITE" id="PS01029">
    <property type="entry name" value="DEHYDROQUINASE_II"/>
    <property type="match status" value="1"/>
</dbReference>
<dbReference type="GO" id="GO:0003855">
    <property type="term" value="F:3-dehydroquinate dehydratase activity"/>
    <property type="evidence" value="ECO:0007669"/>
    <property type="project" value="UniProtKB-EC"/>
</dbReference>
<dbReference type="HAMAP" id="MF_00169">
    <property type="entry name" value="AroQ"/>
    <property type="match status" value="1"/>
</dbReference>
<dbReference type="AlphaFoldDB" id="A0A485LV60"/>
<dbReference type="PIRSF" id="PIRSF001399">
    <property type="entry name" value="DHquinase_II"/>
    <property type="match status" value="1"/>
</dbReference>
<dbReference type="Pfam" id="PF01220">
    <property type="entry name" value="DHquinase_II"/>
    <property type="match status" value="1"/>
</dbReference>
<protein>
    <recommendedName>
        <fullName evidence="1">3-dehydroquinate dehydratase</fullName>
        <ecNumber evidence="1">4.2.1.10</ecNumber>
    </recommendedName>
</protein>
<proteinExistence type="inferred from homology"/>
<dbReference type="SUPFAM" id="SSF52304">
    <property type="entry name" value="Type II 3-dehydroquinate dehydratase"/>
    <property type="match status" value="1"/>
</dbReference>
<gene>
    <name evidence="3" type="primary">yqhS</name>
    <name evidence="3" type="ORF">SCFA_1540005</name>
</gene>
<accession>A0A485LV60</accession>
<organism evidence="3">
    <name type="scientific">anaerobic digester metagenome</name>
    <dbReference type="NCBI Taxonomy" id="1263854"/>
    <lineage>
        <taxon>unclassified sequences</taxon>
        <taxon>metagenomes</taxon>
        <taxon>ecological metagenomes</taxon>
    </lineage>
</organism>
<evidence type="ECO:0000256" key="1">
    <source>
        <dbReference type="ARBA" id="ARBA00012060"/>
    </source>
</evidence>
<dbReference type="CDD" id="cd00466">
    <property type="entry name" value="DHQase_II"/>
    <property type="match status" value="1"/>
</dbReference>
<dbReference type="InterPro" id="IPR018509">
    <property type="entry name" value="DHquinase_II_CS"/>
</dbReference>
<dbReference type="NCBIfam" id="NF003807">
    <property type="entry name" value="PRK05395.1-4"/>
    <property type="match status" value="1"/>
</dbReference>
<dbReference type="Gene3D" id="3.40.50.9100">
    <property type="entry name" value="Dehydroquinase, class II"/>
    <property type="match status" value="1"/>
</dbReference>
<dbReference type="InterPro" id="IPR001874">
    <property type="entry name" value="DHquinase_II"/>
</dbReference>
<reference evidence="3" key="1">
    <citation type="submission" date="2019-03" db="EMBL/GenBank/DDBJ databases">
        <authorList>
            <person name="Hao L."/>
        </authorList>
    </citation>
    <scope>NUCLEOTIDE SEQUENCE</scope>
</reference>
<dbReference type="InterPro" id="IPR036441">
    <property type="entry name" value="DHquinase_II_sf"/>
</dbReference>
<evidence type="ECO:0000313" key="3">
    <source>
        <dbReference type="EMBL" id="VFU12096.1"/>
    </source>
</evidence>
<dbReference type="NCBIfam" id="NF003805">
    <property type="entry name" value="PRK05395.1-2"/>
    <property type="match status" value="1"/>
</dbReference>
<dbReference type="PANTHER" id="PTHR21272">
    <property type="entry name" value="CATABOLIC 3-DEHYDROQUINASE"/>
    <property type="match status" value="1"/>
</dbReference>
<name>A0A485LV60_9ZZZZ</name>